<evidence type="ECO:0000313" key="3">
    <source>
        <dbReference type="EMBL" id="PFX15826.1"/>
    </source>
</evidence>
<feature type="compositionally biased region" description="Basic and acidic residues" evidence="1">
    <location>
        <begin position="126"/>
        <end position="139"/>
    </location>
</feature>
<dbReference type="GO" id="GO:0003700">
    <property type="term" value="F:DNA-binding transcription factor activity"/>
    <property type="evidence" value="ECO:0007669"/>
    <property type="project" value="InterPro"/>
</dbReference>
<dbReference type="Pfam" id="PF15299">
    <property type="entry name" value="ALS2CR8"/>
    <property type="match status" value="1"/>
</dbReference>
<dbReference type="InterPro" id="IPR048324">
    <property type="entry name" value="ZSWIM1-3_RNaseH-like"/>
</dbReference>
<dbReference type="Proteomes" id="UP000225706">
    <property type="component" value="Unassembled WGS sequence"/>
</dbReference>
<gene>
    <name evidence="3" type="ORF">AWC38_SpisGene19934</name>
</gene>
<dbReference type="STRING" id="50429.A0A2B4RF77"/>
<dbReference type="InterPro" id="IPR029309">
    <property type="entry name" value="CaRF"/>
</dbReference>
<dbReference type="OrthoDB" id="5988469at2759"/>
<name>A0A2B4RF77_STYPI</name>
<sequence>MRIPLSSLDNGHPVGETAGINQNLDRRIISKTFGVVGKGITNVGEVRRCVADYAEKELFRGVPVEKPPRLSNRRYHPTKADLRNHISRAIAAQKYCKDDQESLRKKIEEWKEKSPSTKFFFRPHKAKENKDGDETKGSEENQPQQNFLFVHQEEWQQRLLQRYGSELVFMDVTYKTTKYAIPLFFICVRTNVDYKVAAEFMTQYEDQWSISEALVISKSWNPLWQPNYFMVDFSTVEIGPIEEQFPGAIAYICDFRRLQAWQRWAIEEETYVILTHTVIQPQLREYGIRSSSSTALNISQSFNVFRKDRSTPAGGVLAYVHSSIPTICLENLEVSNKEVLRLLHTPPRIPRPFSCIIMADLYFPPGKTCAEEKELIDHVTERLDNFLIERPSVDIIITGDFNHLNLRQLCHRFSLCKLVKMPTRGQNSILHKFLSNMGELYRETQFLPPLSRSDHQCILFSPLKRRHGKAI</sequence>
<evidence type="ECO:0000259" key="2">
    <source>
        <dbReference type="Pfam" id="PF21056"/>
    </source>
</evidence>
<dbReference type="AlphaFoldDB" id="A0A2B4RF77"/>
<comment type="caution">
    <text evidence="3">The sequence shown here is derived from an EMBL/GenBank/DDBJ whole genome shotgun (WGS) entry which is preliminary data.</text>
</comment>
<reference evidence="4" key="1">
    <citation type="journal article" date="2017" name="bioRxiv">
        <title>Comparative analysis of the genomes of Stylophora pistillata and Acropora digitifera provides evidence for extensive differences between species of corals.</title>
        <authorList>
            <person name="Voolstra C.R."/>
            <person name="Li Y."/>
            <person name="Liew Y.J."/>
            <person name="Baumgarten S."/>
            <person name="Zoccola D."/>
            <person name="Flot J.-F."/>
            <person name="Tambutte S."/>
            <person name="Allemand D."/>
            <person name="Aranda M."/>
        </authorList>
    </citation>
    <scope>NUCLEOTIDE SEQUENCE [LARGE SCALE GENOMIC DNA]</scope>
</reference>
<accession>A0A2B4RF77</accession>
<evidence type="ECO:0000313" key="4">
    <source>
        <dbReference type="Proteomes" id="UP000225706"/>
    </source>
</evidence>
<dbReference type="PANTHER" id="PTHR47456:SF4">
    <property type="entry name" value="SWIM-TYPE DOMAIN-CONTAINING PROTEIN"/>
    <property type="match status" value="1"/>
</dbReference>
<evidence type="ECO:0000256" key="1">
    <source>
        <dbReference type="SAM" id="MobiDB-lite"/>
    </source>
</evidence>
<dbReference type="Pfam" id="PF21056">
    <property type="entry name" value="ZSWIM1-3_RNaseH-like"/>
    <property type="match status" value="1"/>
</dbReference>
<organism evidence="3 4">
    <name type="scientific">Stylophora pistillata</name>
    <name type="common">Smooth cauliflower coral</name>
    <dbReference type="NCBI Taxonomy" id="50429"/>
    <lineage>
        <taxon>Eukaryota</taxon>
        <taxon>Metazoa</taxon>
        <taxon>Cnidaria</taxon>
        <taxon>Anthozoa</taxon>
        <taxon>Hexacorallia</taxon>
        <taxon>Scleractinia</taxon>
        <taxon>Astrocoeniina</taxon>
        <taxon>Pocilloporidae</taxon>
        <taxon>Stylophora</taxon>
    </lineage>
</organism>
<protein>
    <recommendedName>
        <fullName evidence="2">ZSWIM1/3 RNaseH-like domain-containing protein</fullName>
    </recommendedName>
</protein>
<feature type="region of interest" description="Disordered" evidence="1">
    <location>
        <begin position="121"/>
        <end position="141"/>
    </location>
</feature>
<dbReference type="SUPFAM" id="SSF56219">
    <property type="entry name" value="DNase I-like"/>
    <property type="match status" value="1"/>
</dbReference>
<keyword evidence="4" id="KW-1185">Reference proteome</keyword>
<dbReference type="PANTHER" id="PTHR47456">
    <property type="entry name" value="PHD-TYPE DOMAIN-CONTAINING PROTEIN"/>
    <property type="match status" value="1"/>
</dbReference>
<proteinExistence type="predicted"/>
<feature type="domain" description="ZSWIM1/3 RNaseH-like" evidence="2">
    <location>
        <begin position="149"/>
        <end position="248"/>
    </location>
</feature>
<dbReference type="EMBL" id="LSMT01000604">
    <property type="protein sequence ID" value="PFX15826.1"/>
    <property type="molecule type" value="Genomic_DNA"/>
</dbReference>
<dbReference type="InterPro" id="IPR036691">
    <property type="entry name" value="Endo/exonu/phosph_ase_sf"/>
</dbReference>
<dbReference type="Gene3D" id="3.60.10.10">
    <property type="entry name" value="Endonuclease/exonuclease/phosphatase"/>
    <property type="match status" value="1"/>
</dbReference>